<feature type="compositionally biased region" description="Polar residues" evidence="1">
    <location>
        <begin position="953"/>
        <end position="975"/>
    </location>
</feature>
<dbReference type="OMA" id="IFAWCPQ"/>
<dbReference type="VEuPathDB" id="PiroplasmaDB:BBOV_III007970"/>
<feature type="region of interest" description="Disordered" evidence="1">
    <location>
        <begin position="923"/>
        <end position="975"/>
    </location>
</feature>
<name>A7AP74_BABBO</name>
<organism evidence="2">
    <name type="scientific">Babesia bovis</name>
    <dbReference type="NCBI Taxonomy" id="5865"/>
    <lineage>
        <taxon>Eukaryota</taxon>
        <taxon>Sar</taxon>
        <taxon>Alveolata</taxon>
        <taxon>Apicomplexa</taxon>
        <taxon>Aconoidasida</taxon>
        <taxon>Piroplasmida</taxon>
        <taxon>Babesiidae</taxon>
        <taxon>Babesia</taxon>
    </lineage>
</organism>
<dbReference type="eggNOG" id="ENOG502S3A9">
    <property type="taxonomic scope" value="Eukaryota"/>
</dbReference>
<reference evidence="2" key="1">
    <citation type="journal article" date="2007" name="PLoS Pathog.">
        <title>Genome sequence of Babesia bovis and comparative analysis of apicomplexan hemoprotozoa.</title>
        <authorList>
            <person name="Brayton K.A."/>
            <person name="Lau A.O.T."/>
            <person name="Herndon D.R."/>
            <person name="Hannick L."/>
            <person name="Kappmeyer L.S."/>
            <person name="Berens S.J."/>
            <person name="Bidwell S.L."/>
            <person name="Brown W.C."/>
            <person name="Crabtree J."/>
            <person name="Fadrosh D."/>
            <person name="Feldblum T."/>
            <person name="Forberger H.A."/>
            <person name="Haas B.J."/>
            <person name="Howell J.M."/>
            <person name="Khouri H."/>
            <person name="Koo H."/>
            <person name="Mann D.J."/>
            <person name="Norimine J."/>
            <person name="Paulsen I.T."/>
            <person name="Radune D."/>
            <person name="Ren Q."/>
            <person name="Smith R.K. Jr."/>
            <person name="Suarez C.E."/>
            <person name="White O."/>
            <person name="Wortman J.R."/>
            <person name="Knowles D.P. Jr."/>
            <person name="McElwain T.F."/>
            <person name="Nene V.M."/>
        </authorList>
    </citation>
    <scope>NUCLEOTIDE SEQUENCE [LARGE SCALE GENOMIC DNA]</scope>
    <source>
        <strain evidence="2">T2Bo</strain>
    </source>
</reference>
<accession>A7AP74</accession>
<evidence type="ECO:0000313" key="2">
    <source>
        <dbReference type="EMBL" id="EDO08358.1"/>
    </source>
</evidence>
<evidence type="ECO:0000256" key="1">
    <source>
        <dbReference type="SAM" id="MobiDB-lite"/>
    </source>
</evidence>
<feature type="compositionally biased region" description="Basic and acidic residues" evidence="1">
    <location>
        <begin position="928"/>
        <end position="952"/>
    </location>
</feature>
<reference evidence="2" key="2">
    <citation type="submission" date="2007-08" db="EMBL/GenBank/DDBJ databases">
        <authorList>
            <person name="Nene V."/>
        </authorList>
    </citation>
    <scope>NUCLEOTIDE SEQUENCE</scope>
    <source>
        <strain evidence="2">T2Bo</strain>
    </source>
</reference>
<evidence type="ECO:0008006" key="3">
    <source>
        <dbReference type="Google" id="ProtNLM"/>
    </source>
</evidence>
<proteinExistence type="predicted"/>
<comment type="caution">
    <text evidence="2">The sequence shown here is derived from an EMBL/GenBank/DDBJ whole genome shotgun (WGS) entry which is preliminary data.</text>
</comment>
<dbReference type="EMBL" id="AAXT01000001">
    <property type="protein sequence ID" value="EDO08358.1"/>
    <property type="molecule type" value="Genomic_DNA"/>
</dbReference>
<dbReference type="InParanoid" id="A7AP74"/>
<sequence length="1648" mass="186808">MVHLSKASLVCRVSVPQDCVSRKLVLEKYEEQKVKSKVKGFPDGDNEARPGSTHVAILWFHTRYFILDRLPEWIQEVCFNRQNEDTDARMLRILEETPNRIIMESDWKAAYCSILLESVPGSHPNVDNRMFAKSFWSFRKSLENKCMITRIFAWCPQTNRYERCIIPYAGASDLGLPDLNATNSNNQHVIDLQSQSSGKPAATTKDTLSHKPNPLIYQSPDLMYGHTLSEFIYYLVRCHPEGIGINDINKHLGLPYKMATKLVTAIESKGIFVKRPYRDGKLLMNLYSVSPKFGDAPTLAPELKAKMSEIANSEPAELSIDTVNVEASNVGASPGDLQAINEGNAEQPIQERLGIPPKPIIVPITGNLEYDKWIAVHRAALSNDASYEAYFNDLFGVKFNLPKQLNTAIFRRRMVLLTLYIEHFHAASCNTISLMYGHMDPSYGKKVDRKTVTRVVDVVVQAREHIQIMKAHELEGVKISISIIFDSRHVDGLGAYRLVNEDLQRKRQLSCMHVSNLQRHVNTSFKGPSDCTGEEAVSLATHFETVVDNVKMVSTTLVKGVSVTKQEMPTKNKTKVKAFSQKSLSTNGYIFPVVTRVKCLHKYLLETCRPKERYTALQLLQSMPIDTYFQVIGYGHPLRNVLDLLDGNVLPVHIEDGCANILYGSRNRRAPVYIIRRLLQILTTLGLLVVHTTPVDSSQSVLIPECHMEWEIVTTVKLYSLTDPTSVVGKFELPHYCNKFWQALQAEVDAYIDSNHDDIPASMPIRELFLKKNWKRSVYNGNLCRGHLERTVSGWFRSICHGLDHRKLSKTMYMPDYLISIICQRHNISHEQLFNYITHRIRSVGSHSLNMNVPAHIVSYVKDMNSDREFLWLAKFVLAERLCNAIFYDKVSSCSATSSDGPITWGSLRQKLIDAQMTYEETTKRRRLNEDRTNAEEQRDVAETASESELKSLDTTASTRGQSSTLHNDPVSSLDNGEECEKVWKLDRIWCMLSLLFDNEFSPSACRYIFDHILDKSVLCLRLIRRLRHLSSSDVMHSAMKCHIPTYRCMTNKLTVSDPMKCCMKSMLFTPVVSMRPWFLRNLPELRRGRSLLRQWSDSGWVVRTKQTSNIYTLFRLSTLAKVKLFGKFNDLHFTAKVLGSHLSMYTDALETFETINPTPKDEVAFPPDNEDYAVGTHGKKRSLLQMSSSIGASNLLGPISCLRNCDEMSMHDIYAMMDHYVHGFLSFKPVWTKDSFSQSLLPKRHKISNDRLNDGGISRHIRELTSDTATIASVSVGCSIPSFGLPDGLILEDKSLCSSISACVINHEIVCASSFSDALFPPGCPSSCLTSRVHHLYPLINLEYASDARHQWWSSSQYKQYRFPTSMHTTQAEDHAPGIPEADDTRPSEECHVNCLTRKGDLSDSNGLQSLVTKVISALYGHNNGMLDPMLPDIDSYLYGIILIVKSSGNSGIRESDLYCKFSAPFISSAESGHSVPMEMLSLVWTLFNVMVVSAEVLRYINRVASNDEFVYYYWDKHCAIFITPEPVVAVRHYGKQAKGDKDMTVLSSIFKCPEYIPPLFWLLYEEFRDHSLILEGSWYESSRISTLLENEDEINRFKAHRLKSPLCSFVSLDGHLNRCMLAFVMLKIAALLKNVPGQTAEEIADG</sequence>
<gene>
    <name evidence="2" type="ORF">BBOV_III007980</name>
</gene>
<protein>
    <recommendedName>
        <fullName evidence="3">B-block binding subunit of TFIIIC domain-containing protein</fullName>
    </recommendedName>
</protein>